<evidence type="ECO:0000256" key="1">
    <source>
        <dbReference type="SAM" id="MobiDB-lite"/>
    </source>
</evidence>
<dbReference type="AlphaFoldDB" id="A0AA37WPB2"/>
<evidence type="ECO:0000313" key="3">
    <source>
        <dbReference type="Proteomes" id="UP001156870"/>
    </source>
</evidence>
<proteinExistence type="predicted"/>
<dbReference type="PROSITE" id="PS51257">
    <property type="entry name" value="PROKAR_LIPOPROTEIN"/>
    <property type="match status" value="1"/>
</dbReference>
<name>A0AA37WPB2_9GAMM</name>
<dbReference type="Proteomes" id="UP001156870">
    <property type="component" value="Unassembled WGS sequence"/>
</dbReference>
<evidence type="ECO:0008006" key="4">
    <source>
        <dbReference type="Google" id="ProtNLM"/>
    </source>
</evidence>
<organism evidence="2 3">
    <name type="scientific">Marinibactrum halimedae</name>
    <dbReference type="NCBI Taxonomy" id="1444977"/>
    <lineage>
        <taxon>Bacteria</taxon>
        <taxon>Pseudomonadati</taxon>
        <taxon>Pseudomonadota</taxon>
        <taxon>Gammaproteobacteria</taxon>
        <taxon>Cellvibrionales</taxon>
        <taxon>Cellvibrionaceae</taxon>
        <taxon>Marinibactrum</taxon>
    </lineage>
</organism>
<dbReference type="RefSeq" id="WP_232594588.1">
    <property type="nucleotide sequence ID" value="NZ_BSPD01000103.1"/>
</dbReference>
<reference evidence="2 3" key="1">
    <citation type="journal article" date="2014" name="Int. J. Syst. Evol. Microbiol.">
        <title>Complete genome sequence of Corynebacterium casei LMG S-19264T (=DSM 44701T), isolated from a smear-ripened cheese.</title>
        <authorList>
            <consortium name="US DOE Joint Genome Institute (JGI-PGF)"/>
            <person name="Walter F."/>
            <person name="Albersmeier A."/>
            <person name="Kalinowski J."/>
            <person name="Ruckert C."/>
        </authorList>
    </citation>
    <scope>NUCLEOTIDE SEQUENCE [LARGE SCALE GENOMIC DNA]</scope>
    <source>
        <strain evidence="2 3">NBRC 110095</strain>
    </source>
</reference>
<feature type="region of interest" description="Disordered" evidence="1">
    <location>
        <begin position="113"/>
        <end position="132"/>
    </location>
</feature>
<evidence type="ECO:0000313" key="2">
    <source>
        <dbReference type="EMBL" id="GLS28233.1"/>
    </source>
</evidence>
<dbReference type="EMBL" id="BSPD01000103">
    <property type="protein sequence ID" value="GLS28233.1"/>
    <property type="molecule type" value="Genomic_DNA"/>
</dbReference>
<protein>
    <recommendedName>
        <fullName evidence="4">Lipoprotein</fullName>
    </recommendedName>
</protein>
<accession>A0AA37WPB2</accession>
<gene>
    <name evidence="2" type="ORF">GCM10007877_39520</name>
</gene>
<keyword evidence="3" id="KW-1185">Reference proteome</keyword>
<comment type="caution">
    <text evidence="2">The sequence shown here is derived from an EMBL/GenBank/DDBJ whole genome shotgun (WGS) entry which is preliminary data.</text>
</comment>
<sequence>MKPTLIPLIVFSTALIGCGSSSDHHHDDDGVVVVPTLSNRLIDTAVAGIDTVKMAIAFQELQPLLDSTAYDDPDLFTTSVLKNTTPLLTSTSTTQKTPLKTSSDLSRAQKQLLNRNKKNNNNEKNNNEKTAEKSVTDFITTEHFGACGGDAIVDELYTSDDVNQYPVAIDIDADFDDFCQYLDSNQVVMDGQYDIKLDAFEPNTEFVETELALHYEMEPFFAPAFGFIDQVSDCTYGYGIDSYTSCVDTYFTSVRSRNFDFEVVRTELTPATARSTIGLLTSPRGEILDVNFRNLEFCTNGNIGHGNGDITYEDGTTIFIDFEGCSRFFVTYDGITEELLF</sequence>